<feature type="chain" id="PRO_5022961256" description="Cytochrome c domain-containing protein" evidence="1">
    <location>
        <begin position="20"/>
        <end position="428"/>
    </location>
</feature>
<evidence type="ECO:0000313" key="2">
    <source>
        <dbReference type="EMBL" id="TWT38164.1"/>
    </source>
</evidence>
<evidence type="ECO:0000256" key="1">
    <source>
        <dbReference type="SAM" id="SignalP"/>
    </source>
</evidence>
<dbReference type="OrthoDB" id="229728at2"/>
<name>A0A5C5VHQ4_9BACT</name>
<dbReference type="EMBL" id="SIHJ01000001">
    <property type="protein sequence ID" value="TWT38164.1"/>
    <property type="molecule type" value="Genomic_DNA"/>
</dbReference>
<dbReference type="AlphaFoldDB" id="A0A5C5VHQ4"/>
<protein>
    <recommendedName>
        <fullName evidence="4">Cytochrome c domain-containing protein</fullName>
    </recommendedName>
</protein>
<comment type="caution">
    <text evidence="2">The sequence shown here is derived from an EMBL/GenBank/DDBJ whole genome shotgun (WGS) entry which is preliminary data.</text>
</comment>
<reference evidence="2 3" key="1">
    <citation type="submission" date="2019-02" db="EMBL/GenBank/DDBJ databases">
        <title>Deep-cultivation of Planctomycetes and their phenomic and genomic characterization uncovers novel biology.</title>
        <authorList>
            <person name="Wiegand S."/>
            <person name="Jogler M."/>
            <person name="Boedeker C."/>
            <person name="Pinto D."/>
            <person name="Vollmers J."/>
            <person name="Rivas-Marin E."/>
            <person name="Kohn T."/>
            <person name="Peeters S.H."/>
            <person name="Heuer A."/>
            <person name="Rast P."/>
            <person name="Oberbeckmann S."/>
            <person name="Bunk B."/>
            <person name="Jeske O."/>
            <person name="Meyerdierks A."/>
            <person name="Storesund J.E."/>
            <person name="Kallscheuer N."/>
            <person name="Luecker S."/>
            <person name="Lage O.M."/>
            <person name="Pohl T."/>
            <person name="Merkel B.J."/>
            <person name="Hornburger P."/>
            <person name="Mueller R.-W."/>
            <person name="Bruemmer F."/>
            <person name="Labrenz M."/>
            <person name="Spormann A.M."/>
            <person name="Op Den Camp H."/>
            <person name="Overmann J."/>
            <person name="Amann R."/>
            <person name="Jetten M.S.M."/>
            <person name="Mascher T."/>
            <person name="Medema M.H."/>
            <person name="Devos D.P."/>
            <person name="Kaster A.-K."/>
            <person name="Ovreas L."/>
            <person name="Rohde M."/>
            <person name="Galperin M.Y."/>
            <person name="Jogler C."/>
        </authorList>
    </citation>
    <scope>NUCLEOTIDE SEQUENCE [LARGE SCALE GENOMIC DNA]</scope>
    <source>
        <strain evidence="2 3">KOR34</strain>
    </source>
</reference>
<keyword evidence="3" id="KW-1185">Reference proteome</keyword>
<evidence type="ECO:0000313" key="3">
    <source>
        <dbReference type="Proteomes" id="UP000316714"/>
    </source>
</evidence>
<sequence length="428" mass="46740" precursor="true">MNRSLLHASLLLFAWNVLGGQACVAQFDYEAEPVRYSKTAPTDAVAQLKSAIDDGVVSLEWDQRQGWLPALLDYLSVPADSQTLVFSKTSMQRRMISPGRPRALYFSDDVYVGWIPDAPLLEVSAVDPTLGAVFYTVDQTDRSRPVINRDSGQCLACHATRQTEGVPGYLLRSVFPADTGEPRLDFGSEVTTPATPHARRYGGWYVTSVLDPLKHRGNLMVVDDELTPMLSQRTDSLQGVVNTRAYPAPGSDIVALLVMEHQAHLHNLIARASHETRQALHYDAALNAALQRPEGHVSDSARRRIAAAADRLVRGLLMVDEPALPAAVRGAGGFAERFAQGGPCDDSGRSLRQLDLKRRLFRYPCSHLIYSDAFDALPLAAAAEVQARLSAALADDPAAGFEGIPLGDRRAVRQILNATKPGLLTERR</sequence>
<evidence type="ECO:0008006" key="4">
    <source>
        <dbReference type="Google" id="ProtNLM"/>
    </source>
</evidence>
<organism evidence="2 3">
    <name type="scientific">Posidoniimonas corsicana</name>
    <dbReference type="NCBI Taxonomy" id="1938618"/>
    <lineage>
        <taxon>Bacteria</taxon>
        <taxon>Pseudomonadati</taxon>
        <taxon>Planctomycetota</taxon>
        <taxon>Planctomycetia</taxon>
        <taxon>Pirellulales</taxon>
        <taxon>Lacipirellulaceae</taxon>
        <taxon>Posidoniimonas</taxon>
    </lineage>
</organism>
<accession>A0A5C5VHQ4</accession>
<proteinExistence type="predicted"/>
<keyword evidence="1" id="KW-0732">Signal</keyword>
<dbReference type="PROSITE" id="PS51257">
    <property type="entry name" value="PROKAR_LIPOPROTEIN"/>
    <property type="match status" value="1"/>
</dbReference>
<dbReference type="RefSeq" id="WP_146565489.1">
    <property type="nucleotide sequence ID" value="NZ_SIHJ01000001.1"/>
</dbReference>
<feature type="signal peptide" evidence="1">
    <location>
        <begin position="1"/>
        <end position="19"/>
    </location>
</feature>
<gene>
    <name evidence="2" type="ORF">KOR34_31320</name>
</gene>
<dbReference type="Proteomes" id="UP000316714">
    <property type="component" value="Unassembled WGS sequence"/>
</dbReference>